<dbReference type="PANTHER" id="PTHR38784:SF1">
    <property type="entry name" value="SUCROSE PHOSPHORYLASE"/>
    <property type="match status" value="1"/>
</dbReference>
<dbReference type="OrthoDB" id="9805159at2"/>
<organism evidence="5 6">
    <name type="scientific">Meiothermus taiwanensis</name>
    <dbReference type="NCBI Taxonomy" id="172827"/>
    <lineage>
        <taxon>Bacteria</taxon>
        <taxon>Thermotogati</taxon>
        <taxon>Deinococcota</taxon>
        <taxon>Deinococci</taxon>
        <taxon>Thermales</taxon>
        <taxon>Thermaceae</taxon>
        <taxon>Meiothermus</taxon>
    </lineage>
</organism>
<proteinExistence type="predicted"/>
<feature type="binding site" evidence="3">
    <location>
        <position position="138"/>
    </location>
    <ligand>
        <name>substrate</name>
    </ligand>
</feature>
<evidence type="ECO:0000256" key="2">
    <source>
        <dbReference type="ARBA" id="ARBA00022679"/>
    </source>
</evidence>
<dbReference type="SMART" id="SM00642">
    <property type="entry name" value="Aamy"/>
    <property type="match status" value="1"/>
</dbReference>
<dbReference type="EC" id="2.4.1.329" evidence="5"/>
<feature type="binding site" evidence="3">
    <location>
        <begin position="231"/>
        <end position="233"/>
    </location>
    <ligand>
        <name>substrate</name>
    </ligand>
</feature>
<gene>
    <name evidence="5" type="ORF">Mcate_02833</name>
</gene>
<dbReference type="EMBL" id="QWKX01000152">
    <property type="protein sequence ID" value="RIH74146.1"/>
    <property type="molecule type" value="Genomic_DNA"/>
</dbReference>
<evidence type="ECO:0000259" key="4">
    <source>
        <dbReference type="SMART" id="SM00642"/>
    </source>
</evidence>
<dbReference type="Gene3D" id="3.20.20.80">
    <property type="entry name" value="Glycosidases"/>
    <property type="match status" value="1"/>
</dbReference>
<feature type="domain" description="Glycosyl hydrolase family 13 catalytic" evidence="4">
    <location>
        <begin position="72"/>
        <end position="414"/>
    </location>
</feature>
<sequence>MTAHADIHLKLKDHLEFLYPGRGQEVLGQLMALLEGYPDLARPHPTPPWSEQDAILITYPDQITQAGEPPLQTLHRFLRQHLRGAFSGVHILPFYPYTSDDGFSVVDFKQVKPAWGTWEDVQAIAADFRLMADLVCNHVSASSPWFQAFLRGDPKYQNYFITVEPGTDLSAVFRPRALPLLTPFPTTSGEKLVWTTFSTDQIDLNFAHPEVLLEVIDALLHYVHKGAQFIRLDAVGFIWKVIGTSCIHLEGAHRIVKLMRLVLDIKAPQVVLVTETNVPHQGNIAYFGNGHDEAQMVYQFPLPPLVLHTFRTGDASRLAAWAASLKPPSERTTFFNFLASHDGLGVVPAHGILEPEEIAALVQQALDHGGRVNYKDTPAGPVPYELCLTLFDALNHPHGDEDEDLKIARFLAAHAVLLSLQGVPGVYIHSLFGSPSDHAGLQESGINRRLNRHKFTGPELAGLLSNPHSRARKVLARFTHLLKVRASHPAFHPNAPQVVMESKEVLRIIRGYRERQVGCYINVTNRPQPIRRVGRDLISGKYFAGSLPPYGVVWLV</sequence>
<feature type="binding site" evidence="3">
    <location>
        <position position="100"/>
    </location>
    <ligand>
        <name>substrate</name>
    </ligand>
</feature>
<dbReference type="InterPro" id="IPR016377">
    <property type="entry name" value="Sucrose_GGa_phosphorylase-rel"/>
</dbReference>
<accession>A0A399DQ15</accession>
<dbReference type="Gene3D" id="3.90.400.10">
    <property type="entry name" value="Oligo-1,6-glucosidase, Domain 2"/>
    <property type="match status" value="1"/>
</dbReference>
<dbReference type="InterPro" id="IPR033746">
    <property type="entry name" value="GGa_phosphorylase"/>
</dbReference>
<dbReference type="InterPro" id="IPR045857">
    <property type="entry name" value="O16G_dom_2"/>
</dbReference>
<dbReference type="AlphaFoldDB" id="A0A399DQ15"/>
<feature type="binding site" evidence="3">
    <location>
        <begin position="341"/>
        <end position="342"/>
    </location>
    <ligand>
        <name>substrate</name>
    </ligand>
</feature>
<name>A0A399DQ15_9DEIN</name>
<dbReference type="InterPro" id="IPR017853">
    <property type="entry name" value="GH"/>
</dbReference>
<dbReference type="GO" id="GO:0005975">
    <property type="term" value="P:carbohydrate metabolic process"/>
    <property type="evidence" value="ECO:0007669"/>
    <property type="project" value="InterPro"/>
</dbReference>
<dbReference type="SUPFAM" id="SSF51445">
    <property type="entry name" value="(Trans)glycosidases"/>
    <property type="match status" value="1"/>
</dbReference>
<reference evidence="5 6" key="1">
    <citation type="submission" date="2018-08" db="EMBL/GenBank/DDBJ databases">
        <title>Meiothermus cateniformans JCM 15151 genome sequencing project.</title>
        <authorList>
            <person name="Da Costa M.S."/>
            <person name="Albuquerque L."/>
            <person name="Raposo P."/>
            <person name="Froufe H.J.C."/>
            <person name="Barroso C.S."/>
            <person name="Egas C."/>
        </authorList>
    </citation>
    <scope>NUCLEOTIDE SEQUENCE [LARGE SCALE GENOMIC DNA]</scope>
    <source>
        <strain evidence="5 6">JCM 15151</strain>
    </source>
</reference>
<dbReference type="Proteomes" id="UP000266089">
    <property type="component" value="Unassembled WGS sequence"/>
</dbReference>
<keyword evidence="1 5" id="KW-0328">Glycosyltransferase</keyword>
<dbReference type="Pfam" id="PF00128">
    <property type="entry name" value="Alpha-amylase"/>
    <property type="match status" value="1"/>
</dbReference>
<evidence type="ECO:0000256" key="1">
    <source>
        <dbReference type="ARBA" id="ARBA00022676"/>
    </source>
</evidence>
<evidence type="ECO:0000313" key="6">
    <source>
        <dbReference type="Proteomes" id="UP000266089"/>
    </source>
</evidence>
<dbReference type="PANTHER" id="PTHR38784">
    <property type="entry name" value="SUCROSE PHOSPHORYLASE"/>
    <property type="match status" value="1"/>
</dbReference>
<protein>
    <submittedName>
        <fullName evidence="5">Sucrose 6(F)-phosphate phosphorylase</fullName>
        <ecNumber evidence="5">2.4.1.329</ecNumber>
    </submittedName>
</protein>
<dbReference type="KEGG" id="mtai:Mtai_v1c27470"/>
<evidence type="ECO:0000313" key="5">
    <source>
        <dbReference type="EMBL" id="RIH74146.1"/>
    </source>
</evidence>
<dbReference type="GO" id="GO:0016757">
    <property type="term" value="F:glycosyltransferase activity"/>
    <property type="evidence" value="ECO:0007669"/>
    <property type="project" value="UniProtKB-KW"/>
</dbReference>
<evidence type="ECO:0000256" key="3">
    <source>
        <dbReference type="PIRSR" id="PIRSR003059-2"/>
    </source>
</evidence>
<dbReference type="InterPro" id="IPR006047">
    <property type="entry name" value="GH13_cat_dom"/>
</dbReference>
<dbReference type="PIRSF" id="PIRSF003059">
    <property type="entry name" value="Sucrose_phosphorylase"/>
    <property type="match status" value="1"/>
</dbReference>
<feature type="binding site" evidence="3">
    <location>
        <position position="448"/>
    </location>
    <ligand>
        <name>substrate</name>
    </ligand>
</feature>
<comment type="caution">
    <text evidence="5">The sequence shown here is derived from an EMBL/GenBank/DDBJ whole genome shotgun (WGS) entry which is preliminary data.</text>
</comment>
<keyword evidence="2 5" id="KW-0808">Transferase</keyword>
<dbReference type="CDD" id="cd11356">
    <property type="entry name" value="AmyAc_Sucrose_phosphorylase-like_1"/>
    <property type="match status" value="1"/>
</dbReference>